<dbReference type="PANTHER" id="PTHR45947">
    <property type="entry name" value="SULFOQUINOVOSYL TRANSFERASE SQD2"/>
    <property type="match status" value="1"/>
</dbReference>
<dbReference type="RefSeq" id="WP_165018400.1">
    <property type="nucleotide sequence ID" value="NZ_JAALDL010000024.1"/>
</dbReference>
<protein>
    <submittedName>
        <fullName evidence="1">Glycosyltransferase family 4 protein</fullName>
    </submittedName>
</protein>
<name>A0A6M1RCZ7_9GAMM</name>
<dbReference type="PANTHER" id="PTHR45947:SF3">
    <property type="entry name" value="SULFOQUINOVOSYL TRANSFERASE SQD2"/>
    <property type="match status" value="1"/>
</dbReference>
<dbReference type="GO" id="GO:0016757">
    <property type="term" value="F:glycosyltransferase activity"/>
    <property type="evidence" value="ECO:0007669"/>
    <property type="project" value="TreeGrafter"/>
</dbReference>
<dbReference type="AlphaFoldDB" id="A0A6M1RCZ7"/>
<dbReference type="InterPro" id="IPR050194">
    <property type="entry name" value="Glycosyltransferase_grp1"/>
</dbReference>
<dbReference type="Proteomes" id="UP000473008">
    <property type="component" value="Unassembled WGS sequence"/>
</dbReference>
<dbReference type="EMBL" id="JAALDL010000024">
    <property type="protein sequence ID" value="NGO00124.1"/>
    <property type="molecule type" value="Genomic_DNA"/>
</dbReference>
<dbReference type="Gene3D" id="3.40.50.2000">
    <property type="entry name" value="Glycogen Phosphorylase B"/>
    <property type="match status" value="2"/>
</dbReference>
<dbReference type="Pfam" id="PF13692">
    <property type="entry name" value="Glyco_trans_1_4"/>
    <property type="match status" value="1"/>
</dbReference>
<dbReference type="SUPFAM" id="SSF53756">
    <property type="entry name" value="UDP-Glycosyltransferase/glycogen phosphorylase"/>
    <property type="match status" value="1"/>
</dbReference>
<keyword evidence="1" id="KW-0808">Transferase</keyword>
<sequence length="357" mass="40517">MNVHIIQPALPRYRVSLFDKLSDSFLLKVYASKVDFLGVNSISGSKYFVEIGNFKKIFGGIFFWQKGVPFLCYKKGDVVVINGNPRIINYMILFLICRIRKIETVWWGHGWTAGTRGLSCQIRFFLMKIANKVLLYTDYEREKLKKKHNNIYSLNNGLDSKEIRSCFPKGYINDANSKGERLNALFIGRLTAKSDIKFVLRAMHEVSDCISLHIIGDGPCYNEVETYLNANGLNGVVKLYGNVTSESEIASIATKCDFFVYSGSVGLSLIHAFNYGLPAIVHDDRQLHMPEFSALVEGYNGWTFPKGNLGELISKMKAYNELSIEERILFKKNSLDTISISYNSDDMYKRFSNVISG</sequence>
<evidence type="ECO:0000313" key="1">
    <source>
        <dbReference type="EMBL" id="NGO00124.1"/>
    </source>
</evidence>
<reference evidence="1 2" key="1">
    <citation type="submission" date="2020-02" db="EMBL/GenBank/DDBJ databases">
        <title>The draft genome of Grimontia sedimenta sp. nov., isolated from benthic sediments near coral reefs south of Kuwait.</title>
        <authorList>
            <person name="Mahmoud H.M."/>
            <person name="Jose L."/>
            <person name="Eapen S."/>
        </authorList>
    </citation>
    <scope>NUCLEOTIDE SEQUENCE [LARGE SCALE GENOMIC DNA]</scope>
    <source>
        <strain evidence="1 2">S25</strain>
    </source>
</reference>
<accession>A0A6M1RCZ7</accession>
<evidence type="ECO:0000313" key="2">
    <source>
        <dbReference type="Proteomes" id="UP000473008"/>
    </source>
</evidence>
<keyword evidence="2" id="KW-1185">Reference proteome</keyword>
<organism evidence="1 2">
    <name type="scientific">Grimontia sedimenti</name>
    <dbReference type="NCBI Taxonomy" id="2711294"/>
    <lineage>
        <taxon>Bacteria</taxon>
        <taxon>Pseudomonadati</taxon>
        <taxon>Pseudomonadota</taxon>
        <taxon>Gammaproteobacteria</taxon>
        <taxon>Vibrionales</taxon>
        <taxon>Vibrionaceae</taxon>
        <taxon>Grimontia</taxon>
    </lineage>
</organism>
<proteinExistence type="predicted"/>
<gene>
    <name evidence="1" type="ORF">G5S52_21600</name>
</gene>
<comment type="caution">
    <text evidence="1">The sequence shown here is derived from an EMBL/GenBank/DDBJ whole genome shotgun (WGS) entry which is preliminary data.</text>
</comment>